<organism evidence="1 2">
    <name type="scientific">Bifidobacterium platyrrhinorum</name>
    <dbReference type="NCBI Taxonomy" id="2661628"/>
    <lineage>
        <taxon>Bacteria</taxon>
        <taxon>Bacillati</taxon>
        <taxon>Actinomycetota</taxon>
        <taxon>Actinomycetes</taxon>
        <taxon>Bifidobacteriales</taxon>
        <taxon>Bifidobacteriaceae</taxon>
        <taxon>Bifidobacterium</taxon>
    </lineage>
</organism>
<dbReference type="EMBL" id="WHZV01000005">
    <property type="protein sequence ID" value="NEG55437.1"/>
    <property type="molecule type" value="Genomic_DNA"/>
</dbReference>
<dbReference type="Proteomes" id="UP000483293">
    <property type="component" value="Unassembled WGS sequence"/>
</dbReference>
<keyword evidence="2" id="KW-1185">Reference proteome</keyword>
<protein>
    <submittedName>
        <fullName evidence="1">Uncharacterized protein</fullName>
    </submittedName>
</protein>
<dbReference type="AlphaFoldDB" id="A0A6L9SS70"/>
<comment type="caution">
    <text evidence="1">The sequence shown here is derived from an EMBL/GenBank/DDBJ whole genome shotgun (WGS) entry which is preliminary data.</text>
</comment>
<evidence type="ECO:0000313" key="1">
    <source>
        <dbReference type="EMBL" id="NEG55437.1"/>
    </source>
</evidence>
<evidence type="ECO:0000313" key="2">
    <source>
        <dbReference type="Proteomes" id="UP000483293"/>
    </source>
</evidence>
<reference evidence="1 2" key="1">
    <citation type="submission" date="2019-10" db="EMBL/GenBank/DDBJ databases">
        <title>Bifidobacterium from non-human primates.</title>
        <authorList>
            <person name="Modesto M."/>
        </authorList>
    </citation>
    <scope>NUCLEOTIDE SEQUENCE [LARGE SCALE GENOMIC DNA]</scope>
    <source>
        <strain evidence="1 2">SMA15</strain>
    </source>
</reference>
<accession>A0A6L9SS70</accession>
<gene>
    <name evidence="1" type="ORF">GFD21_06585</name>
</gene>
<sequence>MTVISPDLLAMKHIGKQVLVSKTDGSKISGTLNAFTLRVQCEIDRLIAVSGQTVRKSDTVRLGDSECIIGSTRVRLDPGDEIIVEDQ</sequence>
<name>A0A6L9SS70_9BIFI</name>
<proteinExistence type="predicted"/>
<dbReference type="RefSeq" id="WP_163197154.1">
    <property type="nucleotide sequence ID" value="NZ_WHZV01000005.1"/>
</dbReference>